<dbReference type="CDD" id="cd01556">
    <property type="entry name" value="EPSP_synthase"/>
    <property type="match status" value="1"/>
</dbReference>
<comment type="cofactor">
    <cofactor evidence="2">
        <name>Co(2+)</name>
        <dbReference type="ChEBI" id="CHEBI:48828"/>
    </cofactor>
</comment>
<feature type="binding site" evidence="12">
    <location>
        <position position="723"/>
    </location>
    <ligand>
        <name>phosphoenolpyruvate</name>
        <dbReference type="ChEBI" id="CHEBI:58702"/>
    </ligand>
</feature>
<evidence type="ECO:0000256" key="7">
    <source>
        <dbReference type="ARBA" id="ARBA00022723"/>
    </source>
</evidence>
<keyword evidence="7" id="KW-0479">Metal-binding</keyword>
<dbReference type="PROSITE" id="PS00885">
    <property type="entry name" value="EPSP_SYNTHASE_2"/>
    <property type="match status" value="1"/>
</dbReference>
<dbReference type="Pfam" id="PF01761">
    <property type="entry name" value="DHQ_synthase"/>
    <property type="match status" value="1"/>
</dbReference>
<dbReference type="PANTHER" id="PTHR43622:SF1">
    <property type="entry name" value="3-DEHYDROQUINATE SYNTHASE"/>
    <property type="match status" value="1"/>
</dbReference>
<comment type="subcellular location">
    <subcellularLocation>
        <location evidence="12">Cytoplasm</location>
    </subcellularLocation>
</comment>
<dbReference type="InterPro" id="IPR056179">
    <property type="entry name" value="DHQS_C"/>
</dbReference>
<dbReference type="InterPro" id="IPR023193">
    <property type="entry name" value="EPSP_synthase_CS"/>
</dbReference>
<keyword evidence="17" id="KW-1185">Reference proteome</keyword>
<feature type="binding site" evidence="12">
    <location>
        <position position="697"/>
    </location>
    <ligand>
        <name>phosphoenolpyruvate</name>
        <dbReference type="ChEBI" id="CHEBI:58702"/>
    </ligand>
</feature>
<comment type="catalytic activity">
    <reaction evidence="11">
        <text>3-phosphoshikimate + phosphoenolpyruvate = 5-O-(1-carboxyvinyl)-3-phosphoshikimate + phosphate</text>
        <dbReference type="Rhea" id="RHEA:21256"/>
        <dbReference type="ChEBI" id="CHEBI:43474"/>
        <dbReference type="ChEBI" id="CHEBI:57701"/>
        <dbReference type="ChEBI" id="CHEBI:58702"/>
        <dbReference type="ChEBI" id="CHEBI:145989"/>
        <dbReference type="EC" id="2.5.1.19"/>
    </reaction>
    <physiologicalReaction direction="left-to-right" evidence="11">
        <dbReference type="Rhea" id="RHEA:21257"/>
    </physiologicalReaction>
</comment>
<name>A0ABS2MRM5_9FIRM</name>
<feature type="domain" description="3-dehydroquinate synthase C-terminal" evidence="15">
    <location>
        <begin position="155"/>
        <end position="300"/>
    </location>
</feature>
<evidence type="ECO:0000256" key="2">
    <source>
        <dbReference type="ARBA" id="ARBA00001941"/>
    </source>
</evidence>
<dbReference type="HAMAP" id="MF_00210">
    <property type="entry name" value="EPSP_synth"/>
    <property type="match status" value="1"/>
</dbReference>
<dbReference type="Pfam" id="PF00275">
    <property type="entry name" value="EPSP_synthase"/>
    <property type="match status" value="1"/>
</dbReference>
<comment type="cofactor">
    <cofactor evidence="1">
        <name>NAD(+)</name>
        <dbReference type="ChEBI" id="CHEBI:57540"/>
    </cofactor>
</comment>
<comment type="pathway">
    <text evidence="3 12">Metabolic intermediate biosynthesis; chorismate biosynthesis; chorismate from D-erythrose 4-phosphate and phosphoenolpyruvate: step 6/7.</text>
</comment>
<evidence type="ECO:0000256" key="12">
    <source>
        <dbReference type="HAMAP-Rule" id="MF_00210"/>
    </source>
</evidence>
<accession>A0ABS2MRM5</accession>
<feature type="binding site" evidence="12">
    <location>
        <position position="655"/>
    </location>
    <ligand>
        <name>phosphoenolpyruvate</name>
        <dbReference type="ChEBI" id="CHEBI:58702"/>
    </ligand>
</feature>
<evidence type="ECO:0000256" key="1">
    <source>
        <dbReference type="ARBA" id="ARBA00001911"/>
    </source>
</evidence>
<dbReference type="SUPFAM" id="SSF56796">
    <property type="entry name" value="Dehydroquinate synthase-like"/>
    <property type="match status" value="1"/>
</dbReference>
<comment type="caution">
    <text evidence="16">The sequence shown here is derived from an EMBL/GenBank/DDBJ whole genome shotgun (WGS) entry which is preliminary data.</text>
</comment>
<feature type="binding site" evidence="12">
    <location>
        <position position="651"/>
    </location>
    <ligand>
        <name>3-phosphoshikimate</name>
        <dbReference type="ChEBI" id="CHEBI:145989"/>
    </ligand>
</feature>
<keyword evidence="5 12" id="KW-0028">Amino-acid biosynthesis</keyword>
<feature type="binding site" evidence="12">
    <location>
        <position position="526"/>
    </location>
    <ligand>
        <name>3-phosphoshikimate</name>
        <dbReference type="ChEBI" id="CHEBI:145989"/>
    </ligand>
</feature>
<evidence type="ECO:0000256" key="4">
    <source>
        <dbReference type="ARBA" id="ARBA00009948"/>
    </source>
</evidence>
<keyword evidence="12" id="KW-0963">Cytoplasm</keyword>
<feature type="binding site" evidence="12">
    <location>
        <position position="455"/>
    </location>
    <ligand>
        <name>phosphoenolpyruvate</name>
        <dbReference type="ChEBI" id="CHEBI:58702"/>
    </ligand>
</feature>
<evidence type="ECO:0000256" key="3">
    <source>
        <dbReference type="ARBA" id="ARBA00004811"/>
    </source>
</evidence>
<comment type="function">
    <text evidence="12">Catalyzes the transfer of the enolpyruvyl moiety of phosphoenolpyruvate (PEP) to the 5-hydroxyl of shikimate-3-phosphate (S3P) to produce enolpyruvyl shikimate-3-phosphate and inorganic phosphate.</text>
</comment>
<proteinExistence type="inferred from homology"/>
<dbReference type="EC" id="2.5.1.19" evidence="12"/>
<feature type="binding site" evidence="12">
    <location>
        <position position="362"/>
    </location>
    <ligand>
        <name>3-phosphoshikimate</name>
        <dbReference type="ChEBI" id="CHEBI:145989"/>
    </ligand>
</feature>
<keyword evidence="10" id="KW-0456">Lyase</keyword>
<feature type="binding site" evidence="12">
    <location>
        <position position="500"/>
    </location>
    <ligand>
        <name>3-phosphoshikimate</name>
        <dbReference type="ChEBI" id="CHEBI:145989"/>
    </ligand>
</feature>
<dbReference type="InterPro" id="IPR030960">
    <property type="entry name" value="DHQS/DOIS_N"/>
</dbReference>
<dbReference type="RefSeq" id="WP_204664068.1">
    <property type="nucleotide sequence ID" value="NZ_JAFBDT010000011.1"/>
</dbReference>
<feature type="binding site" evidence="12">
    <location>
        <position position="358"/>
    </location>
    <ligand>
        <name>3-phosphoshikimate</name>
        <dbReference type="ChEBI" id="CHEBI:145989"/>
    </ligand>
</feature>
<sequence length="748" mass="82336">MTIEVTQENLIKRLGPGRHLIVTDANVEAYYGKRFPGMDRFVIAPGEVSKSIETYERLIAYMQEKGMTRGDYLIALGGGVVGDLTGFAASTYMRGVPYINIPTTLLAMVDSSVGGKTGINMGNAKNAIGSFYNPTDIWLDVGFLETLPKREFASGMAEIIKYAIGFDPEMIQQIQAMDWPFDEMKNNREHIEALIIKSIAIKEKVVEDDFRDSGNRQKLNFGHTLGHAIEAYYGFKTYTHGEAVAIGMAYQLKQANQLGRLSDSAYETCMALFNKFNLPVDLRVPDHICGVAWHVAKDKKRKATHIHTIQLEKLGQLQIIPVDFTVFIDNLGCDLKIKIATVAPRKLSGHIPGIPSKSIAHRAIIAAGLSETPTLVGPIVMSNDMMATLEGMKALGSEIVLSKDGYYRIHKKSGDVENALIQCRESGSTLRFLMPFCFLAKGGVTFTGEGRLSDRPLTPYYKVFDEMEVAYTTADGGLPVTVEGNLKPGLYEIPGNISSQFVTGLLMALPLLDGTSIIKLTTPLESKGYVDLTLEVLDHYNVKIFQDSELTYRIPGNQHYEGQDFYVESDYSQAAFWIGANALGSNVKVEGLNEKSRQGDRVIDTVLKSFACKERTIDLSNCPDLLPILSVVAAVTPGKTTFVGGKRVRLKESDRLHAMAVELDKMGASIEETPDGLVISGQLALKGGHVWSWNDHRVAMALAIAATRCETEVVIHGSQSVDKSYPNFWEHYRVLGGEVNVQHIGETV</sequence>
<evidence type="ECO:0000256" key="6">
    <source>
        <dbReference type="ARBA" id="ARBA00022679"/>
    </source>
</evidence>
<feature type="binding site" evidence="12">
    <location>
        <position position="357"/>
    </location>
    <ligand>
        <name>3-phosphoshikimate</name>
        <dbReference type="ChEBI" id="CHEBI:145989"/>
    </ligand>
</feature>
<dbReference type="Gene3D" id="1.20.1090.10">
    <property type="entry name" value="Dehydroquinate synthase-like - alpha domain"/>
    <property type="match status" value="1"/>
</dbReference>
<dbReference type="SUPFAM" id="SSF55205">
    <property type="entry name" value="EPT/RTPC-like"/>
    <property type="match status" value="1"/>
</dbReference>
<dbReference type="Proteomes" id="UP000767854">
    <property type="component" value="Unassembled WGS sequence"/>
</dbReference>
<organism evidence="16 17">
    <name type="scientific">Fusibacter tunisiensis</name>
    <dbReference type="NCBI Taxonomy" id="1008308"/>
    <lineage>
        <taxon>Bacteria</taxon>
        <taxon>Bacillati</taxon>
        <taxon>Bacillota</taxon>
        <taxon>Clostridia</taxon>
        <taxon>Eubacteriales</taxon>
        <taxon>Eubacteriales Family XII. Incertae Sedis</taxon>
        <taxon>Fusibacter</taxon>
    </lineage>
</organism>
<feature type="binding site" evidence="12">
    <location>
        <position position="500"/>
    </location>
    <ligand>
        <name>phosphoenolpyruvate</name>
        <dbReference type="ChEBI" id="CHEBI:58702"/>
    </ligand>
</feature>
<evidence type="ECO:0000313" key="17">
    <source>
        <dbReference type="Proteomes" id="UP000767854"/>
    </source>
</evidence>
<evidence type="ECO:0000256" key="8">
    <source>
        <dbReference type="ARBA" id="ARBA00023027"/>
    </source>
</evidence>
<dbReference type="NCBIfam" id="TIGR01356">
    <property type="entry name" value="aroA"/>
    <property type="match status" value="1"/>
</dbReference>
<dbReference type="InterPro" id="IPR050071">
    <property type="entry name" value="Dehydroquinate_synthase"/>
</dbReference>
<feature type="domain" description="3-dehydroquinate synthase N-terminal" evidence="14">
    <location>
        <begin position="41"/>
        <end position="153"/>
    </location>
</feature>
<reference evidence="16 17" key="1">
    <citation type="submission" date="2021-01" db="EMBL/GenBank/DDBJ databases">
        <title>Genomic Encyclopedia of Type Strains, Phase IV (KMG-IV): sequencing the most valuable type-strain genomes for metagenomic binning, comparative biology and taxonomic classification.</title>
        <authorList>
            <person name="Goeker M."/>
        </authorList>
    </citation>
    <scope>NUCLEOTIDE SEQUENCE [LARGE SCALE GENOMIC DNA]</scope>
    <source>
        <strain evidence="16 17">DSM 24436</strain>
    </source>
</reference>
<dbReference type="InterPro" id="IPR001986">
    <property type="entry name" value="Enolpyruvate_Tfrase_dom"/>
</dbReference>
<evidence type="ECO:0000256" key="11">
    <source>
        <dbReference type="ARBA" id="ARBA00044633"/>
    </source>
</evidence>
<dbReference type="InterPro" id="IPR016037">
    <property type="entry name" value="DHQ_synth_AroB"/>
</dbReference>
<feature type="domain" description="Enolpyruvate transferase" evidence="13">
    <location>
        <begin position="344"/>
        <end position="730"/>
    </location>
</feature>
<dbReference type="Gene3D" id="3.40.50.1970">
    <property type="match status" value="1"/>
</dbReference>
<evidence type="ECO:0000256" key="10">
    <source>
        <dbReference type="ARBA" id="ARBA00023239"/>
    </source>
</evidence>
<dbReference type="EMBL" id="JAFBDT010000011">
    <property type="protein sequence ID" value="MBM7562030.1"/>
    <property type="molecule type" value="Genomic_DNA"/>
</dbReference>
<dbReference type="InterPro" id="IPR036968">
    <property type="entry name" value="Enolpyruvate_Tfrase_sf"/>
</dbReference>
<comment type="caution">
    <text evidence="12">Lacks conserved residue(s) required for the propagation of feature annotation.</text>
</comment>
<dbReference type="CDD" id="cd08195">
    <property type="entry name" value="DHQS"/>
    <property type="match status" value="1"/>
</dbReference>
<evidence type="ECO:0000256" key="9">
    <source>
        <dbReference type="ARBA" id="ARBA00023141"/>
    </source>
</evidence>
<evidence type="ECO:0000313" key="16">
    <source>
        <dbReference type="EMBL" id="MBM7562030.1"/>
    </source>
</evidence>
<comment type="similarity">
    <text evidence="4 12">Belongs to the EPSP synthase family.</text>
</comment>
<feature type="binding site" evidence="12">
    <location>
        <position position="624"/>
    </location>
    <ligand>
        <name>3-phosphoshikimate</name>
        <dbReference type="ChEBI" id="CHEBI:145989"/>
    </ligand>
</feature>
<feature type="binding site" evidence="12">
    <location>
        <position position="357"/>
    </location>
    <ligand>
        <name>phosphoenolpyruvate</name>
        <dbReference type="ChEBI" id="CHEBI:58702"/>
    </ligand>
</feature>
<evidence type="ECO:0000256" key="5">
    <source>
        <dbReference type="ARBA" id="ARBA00022605"/>
    </source>
</evidence>
<comment type="subunit">
    <text evidence="12">Monomer.</text>
</comment>
<evidence type="ECO:0000259" key="15">
    <source>
        <dbReference type="Pfam" id="PF24621"/>
    </source>
</evidence>
<keyword evidence="9 12" id="KW-0057">Aromatic amino acid biosynthesis</keyword>
<dbReference type="InterPro" id="IPR013792">
    <property type="entry name" value="RNA3'P_cycl/enolpyr_Trfase_a/b"/>
</dbReference>
<dbReference type="InterPro" id="IPR006264">
    <property type="entry name" value="EPSP_synthase"/>
</dbReference>
<keyword evidence="6 12" id="KW-0808">Transferase</keyword>
<dbReference type="Pfam" id="PF24621">
    <property type="entry name" value="DHQS_C"/>
    <property type="match status" value="1"/>
</dbReference>
<feature type="binding site" evidence="12">
    <location>
        <position position="499"/>
    </location>
    <ligand>
        <name>3-phosphoshikimate</name>
        <dbReference type="ChEBI" id="CHEBI:145989"/>
    </ligand>
</feature>
<feature type="active site" description="Proton acceptor" evidence="12">
    <location>
        <position position="624"/>
    </location>
</feature>
<dbReference type="Gene3D" id="3.65.10.10">
    <property type="entry name" value="Enolpyruvate transferase domain"/>
    <property type="match status" value="2"/>
</dbReference>
<dbReference type="PANTHER" id="PTHR43622">
    <property type="entry name" value="3-DEHYDROQUINATE SYNTHASE"/>
    <property type="match status" value="1"/>
</dbReference>
<protein>
    <recommendedName>
        <fullName evidence="12">3-phosphoshikimate 1-carboxyvinyltransferase</fullName>
        <ecNumber evidence="12">2.5.1.19</ecNumber>
    </recommendedName>
    <alternativeName>
        <fullName evidence="12">5-enolpyruvylshikimate-3-phosphate synthase</fullName>
        <shortName evidence="12">EPSP synthase</shortName>
        <shortName evidence="12">EPSPS</shortName>
    </alternativeName>
</protein>
<feature type="binding site" evidence="12">
    <location>
        <position position="427"/>
    </location>
    <ligand>
        <name>phosphoenolpyruvate</name>
        <dbReference type="ChEBI" id="CHEBI:58702"/>
    </ligand>
</feature>
<keyword evidence="8" id="KW-0520">NAD</keyword>
<gene>
    <name evidence="12" type="primary">aroA</name>
    <name evidence="16" type="ORF">JOC49_001573</name>
</gene>
<dbReference type="NCBIfam" id="TIGR01357">
    <property type="entry name" value="aroB"/>
    <property type="match status" value="1"/>
</dbReference>
<feature type="binding site" evidence="12">
    <location>
        <position position="498"/>
    </location>
    <ligand>
        <name>3-phosphoshikimate</name>
        <dbReference type="ChEBI" id="CHEBI:145989"/>
    </ligand>
</feature>
<evidence type="ECO:0000259" key="14">
    <source>
        <dbReference type="Pfam" id="PF01761"/>
    </source>
</evidence>
<evidence type="ECO:0000259" key="13">
    <source>
        <dbReference type="Pfam" id="PF00275"/>
    </source>
</evidence>